<feature type="compositionally biased region" description="Polar residues" evidence="1">
    <location>
        <begin position="189"/>
        <end position="202"/>
    </location>
</feature>
<feature type="compositionally biased region" description="Polar residues" evidence="1">
    <location>
        <begin position="163"/>
        <end position="177"/>
    </location>
</feature>
<dbReference type="Proteomes" id="UP001295444">
    <property type="component" value="Chromosome 02"/>
</dbReference>
<organism evidence="2 3">
    <name type="scientific">Pelobates cultripes</name>
    <name type="common">Western spadefoot toad</name>
    <dbReference type="NCBI Taxonomy" id="61616"/>
    <lineage>
        <taxon>Eukaryota</taxon>
        <taxon>Metazoa</taxon>
        <taxon>Chordata</taxon>
        <taxon>Craniata</taxon>
        <taxon>Vertebrata</taxon>
        <taxon>Euteleostomi</taxon>
        <taxon>Amphibia</taxon>
        <taxon>Batrachia</taxon>
        <taxon>Anura</taxon>
        <taxon>Pelobatoidea</taxon>
        <taxon>Pelobatidae</taxon>
        <taxon>Pelobates</taxon>
    </lineage>
</organism>
<gene>
    <name evidence="2" type="ORF">PECUL_23A023613</name>
</gene>
<name>A0AAD1RC38_PELCU</name>
<evidence type="ECO:0000313" key="3">
    <source>
        <dbReference type="Proteomes" id="UP001295444"/>
    </source>
</evidence>
<reference evidence="2" key="1">
    <citation type="submission" date="2022-03" db="EMBL/GenBank/DDBJ databases">
        <authorList>
            <person name="Alioto T."/>
            <person name="Alioto T."/>
            <person name="Gomez Garrido J."/>
        </authorList>
    </citation>
    <scope>NUCLEOTIDE SEQUENCE</scope>
</reference>
<keyword evidence="3" id="KW-1185">Reference proteome</keyword>
<evidence type="ECO:0000256" key="1">
    <source>
        <dbReference type="SAM" id="MobiDB-lite"/>
    </source>
</evidence>
<feature type="region of interest" description="Disordered" evidence="1">
    <location>
        <begin position="163"/>
        <end position="202"/>
    </location>
</feature>
<proteinExistence type="predicted"/>
<evidence type="ECO:0000313" key="2">
    <source>
        <dbReference type="EMBL" id="CAH2247378.1"/>
    </source>
</evidence>
<sequence length="281" mass="31732">MDSSGKYLDPSSLLSKKLCQNGVKNSNFLYVSAARDGVVRPCSPTEEHQEMLRTCRYITELKADEVLPDWIIEKSKVHNHTGEFPLFKQKMLSSRKDEQLSGRPSLQSPKLSKAERGQLFNRLEQSHKYLMATMSESSINDLAIDQKPQITTYRIQFGRPTRSSLLRSTHQSASLSKSIPGEHELQKRSLGQGTGRASSHSSGLQAMSLGETVHSFLVGARYNRNCLDSQAFQKYGLFISRCQPRVTFLTHCSAEHQRKPYESQGDDMKDIKIGHHQFAVN</sequence>
<feature type="region of interest" description="Disordered" evidence="1">
    <location>
        <begin position="95"/>
        <end position="117"/>
    </location>
</feature>
<dbReference type="EMBL" id="OW240913">
    <property type="protein sequence ID" value="CAH2247378.1"/>
    <property type="molecule type" value="Genomic_DNA"/>
</dbReference>
<protein>
    <submittedName>
        <fullName evidence="2">Uncharacterized protein</fullName>
    </submittedName>
</protein>
<dbReference type="AlphaFoldDB" id="A0AAD1RC38"/>
<accession>A0AAD1RC38</accession>